<dbReference type="Proteomes" id="UP000018144">
    <property type="component" value="Unassembled WGS sequence"/>
</dbReference>
<dbReference type="PANTHER" id="PTHR24171">
    <property type="entry name" value="ANKYRIN REPEAT DOMAIN-CONTAINING PROTEIN 39-RELATED"/>
    <property type="match status" value="1"/>
</dbReference>
<dbReference type="GO" id="GO:0085020">
    <property type="term" value="P:protein K6-linked ubiquitination"/>
    <property type="evidence" value="ECO:0007669"/>
    <property type="project" value="TreeGrafter"/>
</dbReference>
<dbReference type="AlphaFoldDB" id="U4LBY1"/>
<feature type="region of interest" description="Disordered" evidence="3">
    <location>
        <begin position="1"/>
        <end position="63"/>
    </location>
</feature>
<dbReference type="PANTHER" id="PTHR24171:SF8">
    <property type="entry name" value="BRCA1-ASSOCIATED RING DOMAIN PROTEIN 1"/>
    <property type="match status" value="1"/>
</dbReference>
<dbReference type="STRING" id="1076935.U4LBY1"/>
<evidence type="ECO:0000256" key="2">
    <source>
        <dbReference type="ARBA" id="ARBA00023043"/>
    </source>
</evidence>
<evidence type="ECO:0000256" key="3">
    <source>
        <dbReference type="SAM" id="MobiDB-lite"/>
    </source>
</evidence>
<dbReference type="Gene3D" id="1.25.40.20">
    <property type="entry name" value="Ankyrin repeat-containing domain"/>
    <property type="match status" value="1"/>
</dbReference>
<evidence type="ECO:0000256" key="1">
    <source>
        <dbReference type="ARBA" id="ARBA00022737"/>
    </source>
</evidence>
<dbReference type="InterPro" id="IPR036770">
    <property type="entry name" value="Ankyrin_rpt-contain_sf"/>
</dbReference>
<dbReference type="OrthoDB" id="20872at2759"/>
<evidence type="ECO:0000313" key="4">
    <source>
        <dbReference type="EMBL" id="CCX16305.1"/>
    </source>
</evidence>
<name>U4LBY1_PYROM</name>
<keyword evidence="1" id="KW-0677">Repeat</keyword>
<keyword evidence="5" id="KW-1185">Reference proteome</keyword>
<evidence type="ECO:0000313" key="5">
    <source>
        <dbReference type="Proteomes" id="UP000018144"/>
    </source>
</evidence>
<protein>
    <submittedName>
        <fullName evidence="4">Similar to Ankyrin repeat and KH domain-containing protein R11A8.7 acc. no. Q21920</fullName>
    </submittedName>
</protein>
<dbReference type="eggNOG" id="KOG4177">
    <property type="taxonomic scope" value="Eukaryota"/>
</dbReference>
<reference evidence="4 5" key="1">
    <citation type="journal article" date="2013" name="PLoS Genet.">
        <title>The genome and development-dependent transcriptomes of Pyronema confluens: a window into fungal evolution.</title>
        <authorList>
            <person name="Traeger S."/>
            <person name="Altegoer F."/>
            <person name="Freitag M."/>
            <person name="Gabaldon T."/>
            <person name="Kempken F."/>
            <person name="Kumar A."/>
            <person name="Marcet-Houben M."/>
            <person name="Poggeler S."/>
            <person name="Stajich J.E."/>
            <person name="Nowrousian M."/>
        </authorList>
    </citation>
    <scope>NUCLEOTIDE SEQUENCE [LARGE SCALE GENOMIC DNA]</scope>
    <source>
        <strain evidence="5">CBS 100304</strain>
        <tissue evidence="4">Vegetative mycelium</tissue>
    </source>
</reference>
<dbReference type="Pfam" id="PF12796">
    <property type="entry name" value="Ank_2"/>
    <property type="match status" value="1"/>
</dbReference>
<organism evidence="4 5">
    <name type="scientific">Pyronema omphalodes (strain CBS 100304)</name>
    <name type="common">Pyronema confluens</name>
    <dbReference type="NCBI Taxonomy" id="1076935"/>
    <lineage>
        <taxon>Eukaryota</taxon>
        <taxon>Fungi</taxon>
        <taxon>Dikarya</taxon>
        <taxon>Ascomycota</taxon>
        <taxon>Pezizomycotina</taxon>
        <taxon>Pezizomycetes</taxon>
        <taxon>Pezizales</taxon>
        <taxon>Pyronemataceae</taxon>
        <taxon>Pyronema</taxon>
    </lineage>
</organism>
<keyword evidence="2" id="KW-0040">ANK repeat</keyword>
<feature type="compositionally biased region" description="Acidic residues" evidence="3">
    <location>
        <begin position="1"/>
        <end position="19"/>
    </location>
</feature>
<dbReference type="EMBL" id="HF936373">
    <property type="protein sequence ID" value="CCX16305.1"/>
    <property type="molecule type" value="Genomic_DNA"/>
</dbReference>
<proteinExistence type="predicted"/>
<dbReference type="InterPro" id="IPR002110">
    <property type="entry name" value="Ankyrin_rpt"/>
</dbReference>
<dbReference type="SMART" id="SM00248">
    <property type="entry name" value="ANK"/>
    <property type="match status" value="3"/>
</dbReference>
<gene>
    <name evidence="4" type="ORF">PCON_02901</name>
</gene>
<dbReference type="SUPFAM" id="SSF48403">
    <property type="entry name" value="Ankyrin repeat"/>
    <property type="match status" value="1"/>
</dbReference>
<sequence length="191" mass="21487">MEDEDEDEEDEDKDEEDHDEDKSGDKDQEDIDDKINKPVPEEANETSQHVSDGKNSPSPNAEQRPLVNQKAFFEAAKNGDIEIVKLALLQSHVDINAKTPEHLQRTALNYTCQKGHEAIVKLLLGRKELLIDAQEKDGTTALSWACCKGYESIVKLLLERDDIQVNLAENDGWTPLMHACLQGKENIHDSI</sequence>
<feature type="compositionally biased region" description="Polar residues" evidence="3">
    <location>
        <begin position="45"/>
        <end position="61"/>
    </location>
</feature>
<dbReference type="GO" id="GO:0004842">
    <property type="term" value="F:ubiquitin-protein transferase activity"/>
    <property type="evidence" value="ECO:0007669"/>
    <property type="project" value="TreeGrafter"/>
</dbReference>
<accession>U4LBY1</accession>